<dbReference type="EMBL" id="WHUW01000015">
    <property type="protein sequence ID" value="KAF8439107.1"/>
    <property type="molecule type" value="Genomic_DNA"/>
</dbReference>
<protein>
    <submittedName>
        <fullName evidence="2">Uncharacterized protein</fullName>
    </submittedName>
</protein>
<name>A0AAD4GF15_BOLED</name>
<evidence type="ECO:0000256" key="1">
    <source>
        <dbReference type="SAM" id="MobiDB-lite"/>
    </source>
</evidence>
<feature type="compositionally biased region" description="Low complexity" evidence="1">
    <location>
        <begin position="129"/>
        <end position="140"/>
    </location>
</feature>
<reference evidence="2" key="1">
    <citation type="submission" date="2019-10" db="EMBL/GenBank/DDBJ databases">
        <authorList>
            <consortium name="DOE Joint Genome Institute"/>
            <person name="Kuo A."/>
            <person name="Miyauchi S."/>
            <person name="Kiss E."/>
            <person name="Drula E."/>
            <person name="Kohler A."/>
            <person name="Sanchez-Garcia M."/>
            <person name="Andreopoulos B."/>
            <person name="Barry K.W."/>
            <person name="Bonito G."/>
            <person name="Buee M."/>
            <person name="Carver A."/>
            <person name="Chen C."/>
            <person name="Cichocki N."/>
            <person name="Clum A."/>
            <person name="Culley D."/>
            <person name="Crous P.W."/>
            <person name="Fauchery L."/>
            <person name="Girlanda M."/>
            <person name="Hayes R."/>
            <person name="Keri Z."/>
            <person name="LaButti K."/>
            <person name="Lipzen A."/>
            <person name="Lombard V."/>
            <person name="Magnuson J."/>
            <person name="Maillard F."/>
            <person name="Morin E."/>
            <person name="Murat C."/>
            <person name="Nolan M."/>
            <person name="Ohm R."/>
            <person name="Pangilinan J."/>
            <person name="Pereira M."/>
            <person name="Perotto S."/>
            <person name="Peter M."/>
            <person name="Riley R."/>
            <person name="Sitrit Y."/>
            <person name="Stielow B."/>
            <person name="Szollosi G."/>
            <person name="Zifcakova L."/>
            <person name="Stursova M."/>
            <person name="Spatafora J.W."/>
            <person name="Tedersoo L."/>
            <person name="Vaario L.-M."/>
            <person name="Yamada A."/>
            <person name="Yan M."/>
            <person name="Wang P."/>
            <person name="Xu J."/>
            <person name="Bruns T."/>
            <person name="Baldrian P."/>
            <person name="Vilgalys R."/>
            <person name="Henrissat B."/>
            <person name="Grigoriev I.V."/>
            <person name="Hibbett D."/>
            <person name="Nagy L.G."/>
            <person name="Martin F.M."/>
        </authorList>
    </citation>
    <scope>NUCLEOTIDE SEQUENCE</scope>
    <source>
        <strain evidence="2">BED1</strain>
    </source>
</reference>
<proteinExistence type="predicted"/>
<evidence type="ECO:0000313" key="2">
    <source>
        <dbReference type="EMBL" id="KAF8439107.1"/>
    </source>
</evidence>
<reference evidence="2" key="2">
    <citation type="journal article" date="2020" name="Nat. Commun.">
        <title>Large-scale genome sequencing of mycorrhizal fungi provides insights into the early evolution of symbiotic traits.</title>
        <authorList>
            <person name="Miyauchi S."/>
            <person name="Kiss E."/>
            <person name="Kuo A."/>
            <person name="Drula E."/>
            <person name="Kohler A."/>
            <person name="Sanchez-Garcia M."/>
            <person name="Morin E."/>
            <person name="Andreopoulos B."/>
            <person name="Barry K.W."/>
            <person name="Bonito G."/>
            <person name="Buee M."/>
            <person name="Carver A."/>
            <person name="Chen C."/>
            <person name="Cichocki N."/>
            <person name="Clum A."/>
            <person name="Culley D."/>
            <person name="Crous P.W."/>
            <person name="Fauchery L."/>
            <person name="Girlanda M."/>
            <person name="Hayes R.D."/>
            <person name="Keri Z."/>
            <person name="LaButti K."/>
            <person name="Lipzen A."/>
            <person name="Lombard V."/>
            <person name="Magnuson J."/>
            <person name="Maillard F."/>
            <person name="Murat C."/>
            <person name="Nolan M."/>
            <person name="Ohm R.A."/>
            <person name="Pangilinan J."/>
            <person name="Pereira M.F."/>
            <person name="Perotto S."/>
            <person name="Peter M."/>
            <person name="Pfister S."/>
            <person name="Riley R."/>
            <person name="Sitrit Y."/>
            <person name="Stielow J.B."/>
            <person name="Szollosi G."/>
            <person name="Zifcakova L."/>
            <person name="Stursova M."/>
            <person name="Spatafora J.W."/>
            <person name="Tedersoo L."/>
            <person name="Vaario L.M."/>
            <person name="Yamada A."/>
            <person name="Yan M."/>
            <person name="Wang P."/>
            <person name="Xu J."/>
            <person name="Bruns T."/>
            <person name="Baldrian P."/>
            <person name="Vilgalys R."/>
            <person name="Dunand C."/>
            <person name="Henrissat B."/>
            <person name="Grigoriev I.V."/>
            <person name="Hibbett D."/>
            <person name="Nagy L.G."/>
            <person name="Martin F.M."/>
        </authorList>
    </citation>
    <scope>NUCLEOTIDE SEQUENCE</scope>
    <source>
        <strain evidence="2">BED1</strain>
    </source>
</reference>
<evidence type="ECO:0000313" key="3">
    <source>
        <dbReference type="Proteomes" id="UP001194468"/>
    </source>
</evidence>
<comment type="caution">
    <text evidence="2">The sequence shown here is derived from an EMBL/GenBank/DDBJ whole genome shotgun (WGS) entry which is preliminary data.</text>
</comment>
<feature type="region of interest" description="Disordered" evidence="1">
    <location>
        <begin position="1"/>
        <end position="208"/>
    </location>
</feature>
<feature type="compositionally biased region" description="Polar residues" evidence="1">
    <location>
        <begin position="1"/>
        <end position="30"/>
    </location>
</feature>
<sequence length="208" mass="22207">MNSPRRSTRTRMQTPPRASTRSQPQRNSKNTTTTTGGTGRPLTHARGTSSSRPRPSQTIPGALMDEDNDEHDVEHTYAHGDEDTEMDDQEEEDDAIAPLPSRSSRRTRSSGFVGTSSKSKPGVKSAAPGRGTTDTDTTAKGKARARPSELKTPARRSSRLSTASSHSPEHIEVASPTKKGRKSTGSRASIAGSASGAVATRSSARRKR</sequence>
<dbReference type="AlphaFoldDB" id="A0AAD4GF15"/>
<feature type="compositionally biased region" description="Basic and acidic residues" evidence="1">
    <location>
        <begin position="72"/>
        <end position="81"/>
    </location>
</feature>
<feature type="compositionally biased region" description="Polar residues" evidence="1">
    <location>
        <begin position="46"/>
        <end position="59"/>
    </location>
</feature>
<accession>A0AAD4GF15</accession>
<organism evidence="2 3">
    <name type="scientific">Boletus edulis BED1</name>
    <dbReference type="NCBI Taxonomy" id="1328754"/>
    <lineage>
        <taxon>Eukaryota</taxon>
        <taxon>Fungi</taxon>
        <taxon>Dikarya</taxon>
        <taxon>Basidiomycota</taxon>
        <taxon>Agaricomycotina</taxon>
        <taxon>Agaricomycetes</taxon>
        <taxon>Agaricomycetidae</taxon>
        <taxon>Boletales</taxon>
        <taxon>Boletineae</taxon>
        <taxon>Boletaceae</taxon>
        <taxon>Boletoideae</taxon>
        <taxon>Boletus</taxon>
    </lineage>
</organism>
<feature type="compositionally biased region" description="Acidic residues" evidence="1">
    <location>
        <begin position="82"/>
        <end position="95"/>
    </location>
</feature>
<keyword evidence="3" id="KW-1185">Reference proteome</keyword>
<dbReference type="Proteomes" id="UP001194468">
    <property type="component" value="Unassembled WGS sequence"/>
</dbReference>
<feature type="compositionally biased region" description="Low complexity" evidence="1">
    <location>
        <begin position="185"/>
        <end position="199"/>
    </location>
</feature>
<gene>
    <name evidence="2" type="ORF">L210DRAFT_3543500</name>
</gene>